<sequence>MFPVNPLRRMMYCRAIVRECPFTFVMKKFKVENPSDLKTFTDEHYPQGSFAFAALLRARDIRVNGVRTSKNMPLHVGDEVTYFTSPAQEAKLSHNVIFEDENVRVCDKFSGVSTEGLASELNFNGSYFAVHRLDRNTSGVIIFAKKAAAKAELEAAFKEHRAHKTYLALCKNCFLSRGGVLTAYLFKDEKSATVRISDVPRAGYLRIVTEYQVEETMGDIALVKLALHTGRTHQIRAQMAHIGCPVLGDEKYGDQALNKKYGARRQRLVSASLSVEGKGVLAYLSGRVFTSSFTPTA</sequence>
<dbReference type="CDD" id="cd02869">
    <property type="entry name" value="PseudoU_synth_RluA_like"/>
    <property type="match status" value="1"/>
</dbReference>
<dbReference type="GO" id="GO:0001522">
    <property type="term" value="P:pseudouridine synthesis"/>
    <property type="evidence" value="ECO:0007669"/>
    <property type="project" value="InterPro"/>
</dbReference>
<dbReference type="EMBL" id="DVNE01000019">
    <property type="protein sequence ID" value="HIU61408.1"/>
    <property type="molecule type" value="Genomic_DNA"/>
</dbReference>
<dbReference type="InterPro" id="IPR006224">
    <property type="entry name" value="PsdUridine_synth_RluA-like_CS"/>
</dbReference>
<dbReference type="Proteomes" id="UP000824110">
    <property type="component" value="Unassembled WGS sequence"/>
</dbReference>
<dbReference type="GO" id="GO:0003723">
    <property type="term" value="F:RNA binding"/>
    <property type="evidence" value="ECO:0007669"/>
    <property type="project" value="InterPro"/>
</dbReference>
<comment type="caution">
    <text evidence="7">The sequence shown here is derived from an EMBL/GenBank/DDBJ whole genome shotgun (WGS) entry which is preliminary data.</text>
</comment>
<evidence type="ECO:0000313" key="8">
    <source>
        <dbReference type="Proteomes" id="UP000824110"/>
    </source>
</evidence>
<dbReference type="GO" id="GO:0140098">
    <property type="term" value="F:catalytic activity, acting on RNA"/>
    <property type="evidence" value="ECO:0007669"/>
    <property type="project" value="UniProtKB-ARBA"/>
</dbReference>
<dbReference type="GO" id="GO:0009982">
    <property type="term" value="F:pseudouridine synthase activity"/>
    <property type="evidence" value="ECO:0007669"/>
    <property type="project" value="InterPro"/>
</dbReference>
<evidence type="ECO:0000256" key="3">
    <source>
        <dbReference type="ARBA" id="ARBA00023235"/>
    </source>
</evidence>
<dbReference type="AlphaFoldDB" id="A0A9D1MIZ2"/>
<dbReference type="PANTHER" id="PTHR21600:SF83">
    <property type="entry name" value="PSEUDOURIDYLATE SYNTHASE RPUSD4, MITOCHONDRIAL"/>
    <property type="match status" value="1"/>
</dbReference>
<evidence type="ECO:0000259" key="6">
    <source>
        <dbReference type="Pfam" id="PF00849"/>
    </source>
</evidence>
<dbReference type="PANTHER" id="PTHR21600">
    <property type="entry name" value="MITOCHONDRIAL RNA PSEUDOURIDINE SYNTHASE"/>
    <property type="match status" value="1"/>
</dbReference>
<keyword evidence="3" id="KW-0413">Isomerase</keyword>
<gene>
    <name evidence="7" type="ORF">IAB69_02030</name>
</gene>
<evidence type="ECO:0000256" key="1">
    <source>
        <dbReference type="ARBA" id="ARBA00000073"/>
    </source>
</evidence>
<dbReference type="Gene3D" id="3.30.2350.10">
    <property type="entry name" value="Pseudouridine synthase"/>
    <property type="match status" value="1"/>
</dbReference>
<evidence type="ECO:0000256" key="5">
    <source>
        <dbReference type="ARBA" id="ARBA00033164"/>
    </source>
</evidence>
<name>A0A9D1MIZ2_9FIRM</name>
<proteinExistence type="inferred from homology"/>
<protein>
    <recommendedName>
        <fullName evidence="4">RNA pseudouridylate synthase</fullName>
    </recommendedName>
    <alternativeName>
        <fullName evidence="5">RNA-uridine isomerase</fullName>
    </alternativeName>
</protein>
<dbReference type="SUPFAM" id="SSF55120">
    <property type="entry name" value="Pseudouridine synthase"/>
    <property type="match status" value="1"/>
</dbReference>
<accession>A0A9D1MIZ2</accession>
<dbReference type="InterPro" id="IPR050188">
    <property type="entry name" value="RluA_PseudoU_synthase"/>
</dbReference>
<evidence type="ECO:0000313" key="7">
    <source>
        <dbReference type="EMBL" id="HIU61408.1"/>
    </source>
</evidence>
<evidence type="ECO:0000256" key="2">
    <source>
        <dbReference type="ARBA" id="ARBA00010876"/>
    </source>
</evidence>
<dbReference type="InterPro" id="IPR006145">
    <property type="entry name" value="PsdUridine_synth_RsuA/RluA"/>
</dbReference>
<evidence type="ECO:0000256" key="4">
    <source>
        <dbReference type="ARBA" id="ARBA00031870"/>
    </source>
</evidence>
<dbReference type="PROSITE" id="PS01129">
    <property type="entry name" value="PSI_RLU"/>
    <property type="match status" value="1"/>
</dbReference>
<feature type="domain" description="Pseudouridine synthase RsuA/RluA-like" evidence="6">
    <location>
        <begin position="124"/>
        <end position="241"/>
    </location>
</feature>
<organism evidence="7 8">
    <name type="scientific">Candidatus Coproplasma excrementigallinarum</name>
    <dbReference type="NCBI Taxonomy" id="2840747"/>
    <lineage>
        <taxon>Bacteria</taxon>
        <taxon>Bacillati</taxon>
        <taxon>Bacillota</taxon>
        <taxon>Clostridia</taxon>
        <taxon>Eubacteriales</taxon>
        <taxon>Candidatus Coproplasma</taxon>
    </lineage>
</organism>
<dbReference type="InterPro" id="IPR020103">
    <property type="entry name" value="PsdUridine_synth_cat_dom_sf"/>
</dbReference>
<dbReference type="GO" id="GO:0006396">
    <property type="term" value="P:RNA processing"/>
    <property type="evidence" value="ECO:0007669"/>
    <property type="project" value="UniProtKB-ARBA"/>
</dbReference>
<comment type="similarity">
    <text evidence="2">Belongs to the pseudouridine synthase RluA family.</text>
</comment>
<comment type="catalytic activity">
    <reaction evidence="1">
        <text>a uridine in RNA = a pseudouridine in RNA</text>
        <dbReference type="Rhea" id="RHEA:48348"/>
        <dbReference type="Rhea" id="RHEA-COMP:12068"/>
        <dbReference type="Rhea" id="RHEA-COMP:12069"/>
        <dbReference type="ChEBI" id="CHEBI:65314"/>
        <dbReference type="ChEBI" id="CHEBI:65315"/>
    </reaction>
</comment>
<reference evidence="7" key="2">
    <citation type="journal article" date="2021" name="PeerJ">
        <title>Extensive microbial diversity within the chicken gut microbiome revealed by metagenomics and culture.</title>
        <authorList>
            <person name="Gilroy R."/>
            <person name="Ravi A."/>
            <person name="Getino M."/>
            <person name="Pursley I."/>
            <person name="Horton D.L."/>
            <person name="Alikhan N.F."/>
            <person name="Baker D."/>
            <person name="Gharbi K."/>
            <person name="Hall N."/>
            <person name="Watson M."/>
            <person name="Adriaenssens E.M."/>
            <person name="Foster-Nyarko E."/>
            <person name="Jarju S."/>
            <person name="Secka A."/>
            <person name="Antonio M."/>
            <person name="Oren A."/>
            <person name="Chaudhuri R.R."/>
            <person name="La Ragione R."/>
            <person name="Hildebrand F."/>
            <person name="Pallen M.J."/>
        </authorList>
    </citation>
    <scope>NUCLEOTIDE SEQUENCE</scope>
    <source>
        <strain evidence="7">CHK195-12923</strain>
    </source>
</reference>
<reference evidence="7" key="1">
    <citation type="submission" date="2020-10" db="EMBL/GenBank/DDBJ databases">
        <authorList>
            <person name="Gilroy R."/>
        </authorList>
    </citation>
    <scope>NUCLEOTIDE SEQUENCE</scope>
    <source>
        <strain evidence="7">CHK195-12923</strain>
    </source>
</reference>
<dbReference type="Pfam" id="PF00849">
    <property type="entry name" value="PseudoU_synth_2"/>
    <property type="match status" value="1"/>
</dbReference>